<dbReference type="InterPro" id="IPR005183">
    <property type="entry name" value="DUF305_CopM-like"/>
</dbReference>
<evidence type="ECO:0000313" key="2">
    <source>
        <dbReference type="EMBL" id="GEO13698.1"/>
    </source>
</evidence>
<protein>
    <recommendedName>
        <fullName evidence="1">DUF305 domain-containing protein</fullName>
    </recommendedName>
</protein>
<accession>A0A512BP06</accession>
<evidence type="ECO:0000259" key="1">
    <source>
        <dbReference type="Pfam" id="PF03713"/>
    </source>
</evidence>
<dbReference type="RefSeq" id="WP_245439435.1">
    <property type="nucleotide sequence ID" value="NZ_BJYU01000015.1"/>
</dbReference>
<dbReference type="Proteomes" id="UP000321085">
    <property type="component" value="Unassembled WGS sequence"/>
</dbReference>
<sequence length="132" mass="14493">MMMDRVLPVVIVLAATAAWIPWARQERMREPTGGGQMPVPSADLPGECLAGAQADGRKPMMVGTMVKDPDVAFICGMIPHHQAALDMAQVVLKSGDDPEARTFAERVIRDRGRESAEMKDWLKKHAETAGRR</sequence>
<evidence type="ECO:0000313" key="3">
    <source>
        <dbReference type="Proteomes" id="UP000321085"/>
    </source>
</evidence>
<name>A0A512BP06_9HYPH</name>
<dbReference type="EMBL" id="BJYU01000015">
    <property type="protein sequence ID" value="GEO13698.1"/>
    <property type="molecule type" value="Genomic_DNA"/>
</dbReference>
<proteinExistence type="predicted"/>
<dbReference type="PANTHER" id="PTHR36933">
    <property type="entry name" value="SLL0788 PROTEIN"/>
    <property type="match status" value="1"/>
</dbReference>
<organism evidence="2 3">
    <name type="scientific">Microvirga aerophila</name>
    <dbReference type="NCBI Taxonomy" id="670291"/>
    <lineage>
        <taxon>Bacteria</taxon>
        <taxon>Pseudomonadati</taxon>
        <taxon>Pseudomonadota</taxon>
        <taxon>Alphaproteobacteria</taxon>
        <taxon>Hyphomicrobiales</taxon>
        <taxon>Methylobacteriaceae</taxon>
        <taxon>Microvirga</taxon>
    </lineage>
</organism>
<gene>
    <name evidence="2" type="ORF">MAE02_13940</name>
</gene>
<feature type="domain" description="DUF305" evidence="1">
    <location>
        <begin position="70"/>
        <end position="126"/>
    </location>
</feature>
<reference evidence="2 3" key="1">
    <citation type="submission" date="2019-07" db="EMBL/GenBank/DDBJ databases">
        <title>Whole genome shotgun sequence of Microvirga aerophila NBRC 106136.</title>
        <authorList>
            <person name="Hosoyama A."/>
            <person name="Uohara A."/>
            <person name="Ohji S."/>
            <person name="Ichikawa N."/>
        </authorList>
    </citation>
    <scope>NUCLEOTIDE SEQUENCE [LARGE SCALE GENOMIC DNA]</scope>
    <source>
        <strain evidence="2 3">NBRC 106136</strain>
    </source>
</reference>
<dbReference type="Gene3D" id="1.20.1260.10">
    <property type="match status" value="1"/>
</dbReference>
<dbReference type="AlphaFoldDB" id="A0A512BP06"/>
<dbReference type="InterPro" id="IPR012347">
    <property type="entry name" value="Ferritin-like"/>
</dbReference>
<keyword evidence="3" id="KW-1185">Reference proteome</keyword>
<dbReference type="PANTHER" id="PTHR36933:SF1">
    <property type="entry name" value="SLL0788 PROTEIN"/>
    <property type="match status" value="1"/>
</dbReference>
<dbReference type="Pfam" id="PF03713">
    <property type="entry name" value="DUF305"/>
    <property type="match status" value="1"/>
</dbReference>
<comment type="caution">
    <text evidence="2">The sequence shown here is derived from an EMBL/GenBank/DDBJ whole genome shotgun (WGS) entry which is preliminary data.</text>
</comment>